<dbReference type="Gene3D" id="2.20.70.10">
    <property type="match status" value="1"/>
</dbReference>
<feature type="compositionally biased region" description="Low complexity" evidence="1">
    <location>
        <begin position="66"/>
        <end position="93"/>
    </location>
</feature>
<dbReference type="InterPro" id="IPR018946">
    <property type="entry name" value="PhoD-like_MPP"/>
</dbReference>
<feature type="region of interest" description="Disordered" evidence="1">
    <location>
        <begin position="254"/>
        <end position="401"/>
    </location>
</feature>
<dbReference type="Gene3D" id="3.60.21.70">
    <property type="entry name" value="PhoD-like phosphatase"/>
    <property type="match status" value="1"/>
</dbReference>
<evidence type="ECO:0000256" key="1">
    <source>
        <dbReference type="SAM" id="MobiDB-lite"/>
    </source>
</evidence>
<dbReference type="InterPro" id="IPR001202">
    <property type="entry name" value="WW_dom"/>
</dbReference>
<feature type="compositionally biased region" description="Polar residues" evidence="1">
    <location>
        <begin position="191"/>
        <end position="215"/>
    </location>
</feature>
<dbReference type="SMART" id="SM00456">
    <property type="entry name" value="WW"/>
    <property type="match status" value="1"/>
</dbReference>
<accession>A0ABR4GZU5</accession>
<dbReference type="CDD" id="cd00201">
    <property type="entry name" value="WW"/>
    <property type="match status" value="1"/>
</dbReference>
<feature type="compositionally biased region" description="Polar residues" evidence="1">
    <location>
        <begin position="360"/>
        <end position="372"/>
    </location>
</feature>
<gene>
    <name evidence="3" type="ORF">BJX63DRAFT_23443</name>
</gene>
<dbReference type="PANTHER" id="PTHR46689:SF2">
    <property type="entry name" value="WW DOMAIN PROTEIN (AFU_ORTHOLOGUE AFUA_6G06520)"/>
    <property type="match status" value="1"/>
</dbReference>
<feature type="compositionally biased region" description="Basic and acidic residues" evidence="1">
    <location>
        <begin position="101"/>
        <end position="118"/>
    </location>
</feature>
<feature type="compositionally biased region" description="Low complexity" evidence="1">
    <location>
        <begin position="177"/>
        <end position="190"/>
    </location>
</feature>
<dbReference type="Proteomes" id="UP001610334">
    <property type="component" value="Unassembled WGS sequence"/>
</dbReference>
<evidence type="ECO:0000313" key="4">
    <source>
        <dbReference type="Proteomes" id="UP001610334"/>
    </source>
</evidence>
<dbReference type="InterPro" id="IPR036020">
    <property type="entry name" value="WW_dom_sf"/>
</dbReference>
<reference evidence="3 4" key="1">
    <citation type="submission" date="2024-07" db="EMBL/GenBank/DDBJ databases">
        <title>Section-level genome sequencing and comparative genomics of Aspergillus sections Usti and Cavernicolus.</title>
        <authorList>
            <consortium name="Lawrence Berkeley National Laboratory"/>
            <person name="Nybo J.L."/>
            <person name="Vesth T.C."/>
            <person name="Theobald S."/>
            <person name="Frisvad J.C."/>
            <person name="Larsen T.O."/>
            <person name="Kjaerboelling I."/>
            <person name="Rothschild-Mancinelli K."/>
            <person name="Lyhne E.K."/>
            <person name="Kogle M.E."/>
            <person name="Barry K."/>
            <person name="Clum A."/>
            <person name="Na H."/>
            <person name="Ledsgaard L."/>
            <person name="Lin J."/>
            <person name="Lipzen A."/>
            <person name="Kuo A."/>
            <person name="Riley R."/>
            <person name="Mondo S."/>
            <person name="Labutti K."/>
            <person name="Haridas S."/>
            <person name="Pangalinan J."/>
            <person name="Salamov A.A."/>
            <person name="Simmons B.A."/>
            <person name="Magnuson J.K."/>
            <person name="Chen J."/>
            <person name="Drula E."/>
            <person name="Henrissat B."/>
            <person name="Wiebenga A."/>
            <person name="Lubbers R.J."/>
            <person name="Gomes A.C."/>
            <person name="Makela M.R."/>
            <person name="Stajich J."/>
            <person name="Grigoriev I.V."/>
            <person name="Mortensen U.H."/>
            <person name="De Vries R.P."/>
            <person name="Baker S.E."/>
            <person name="Andersen M.R."/>
        </authorList>
    </citation>
    <scope>NUCLEOTIDE SEQUENCE [LARGE SCALE GENOMIC DNA]</scope>
    <source>
        <strain evidence="3 4">CBS 588.65</strain>
    </source>
</reference>
<evidence type="ECO:0000313" key="3">
    <source>
        <dbReference type="EMBL" id="KAL2808676.1"/>
    </source>
</evidence>
<proteinExistence type="predicted"/>
<dbReference type="InterPro" id="IPR043904">
    <property type="entry name" value="PhoD_2-like"/>
</dbReference>
<organism evidence="3 4">
    <name type="scientific">Aspergillus granulosus</name>
    <dbReference type="NCBI Taxonomy" id="176169"/>
    <lineage>
        <taxon>Eukaryota</taxon>
        <taxon>Fungi</taxon>
        <taxon>Dikarya</taxon>
        <taxon>Ascomycota</taxon>
        <taxon>Pezizomycotina</taxon>
        <taxon>Eurotiomycetes</taxon>
        <taxon>Eurotiomycetidae</taxon>
        <taxon>Eurotiales</taxon>
        <taxon>Aspergillaceae</taxon>
        <taxon>Aspergillus</taxon>
        <taxon>Aspergillus subgen. Nidulantes</taxon>
    </lineage>
</organism>
<dbReference type="PROSITE" id="PS50020">
    <property type="entry name" value="WW_DOMAIN_2"/>
    <property type="match status" value="1"/>
</dbReference>
<dbReference type="Pfam" id="PF19050">
    <property type="entry name" value="PhoD_2"/>
    <property type="match status" value="1"/>
</dbReference>
<feature type="compositionally biased region" description="Polar residues" evidence="1">
    <location>
        <begin position="432"/>
        <end position="441"/>
    </location>
</feature>
<dbReference type="Pfam" id="PF00397">
    <property type="entry name" value="WW"/>
    <property type="match status" value="1"/>
</dbReference>
<dbReference type="InterPro" id="IPR038607">
    <property type="entry name" value="PhoD-like_sf"/>
</dbReference>
<protein>
    <recommendedName>
        <fullName evidence="2">WW domain-containing protein</fullName>
    </recommendedName>
</protein>
<feature type="compositionally biased region" description="Low complexity" evidence="1">
    <location>
        <begin position="456"/>
        <end position="481"/>
    </location>
</feature>
<keyword evidence="4" id="KW-1185">Reference proteome</keyword>
<sequence length="1213" mass="131114">MNPSGNSRSQEELFLHSPSQQQEVESPVIGPLRINKRETPSPAPPGAAPLPYPDDRPRPQHHARVSGSSGSSPTTQTGRQSASPTSSGSGRSPVDYPAALRPRDGREPKQTSLAERRGNAPKPLPESPIVDASDGQGYFARMNQRPMVPSSIAPQQQHEGSAYPDFNQHYYPPPQPSTSSRPASRTATAQNLQAPSQHSINRISSTASNATTRAQRGSPPPPETPVVEPGQHPASDIEARYAASGIAGTSTLTGLQVQSAAAQRRAEQYAGQQPRNPIQRPWTPTELPGSQPHGPPTVYQGAEVVSAQNQNPAVAPFPPHPATTPAQGPQTQLPGRVPNNALEQDLERMRISDEPPPAYSSVQRPASASQGYPNEKQRLAAAAAQPVPATAQHPAGAVAGPAAAAAAAAAAANGSPPPMVSAQDHPAFANDPRQQQPQHASGPSPHNEMQNGGLVQEQHPALQQHQQAAQANAATAAAGLPPASPPPLPEGWIAHLDPNSGQYYYIHLPTQSTQWEFPKGPTPLNLNEAPMSPVGSVYSAHPLASPGLSAFGKPLASPGVPMTPGFESLQSPVVTGFTGPPPSSGVDVYKVQPTNGVYFGPYLRYANMDVQRGIWFGSILLVTDAAQPPTIHIHQSIDLSPNPRQLKAMAISTHQRWTFYKYEIDLKMEEAGAAKWTYAITSHLGCTRYEFLVAGRHEASWRFIATSGNDFSLNINENERARLGGVGLLWKDIMQKHTEIGGFHAQLCLGGQIYADRMWKEIPSLKQWLLIRGKEARKTAPWTAAYEQDVSHGYFHYYTSHFDQPYLRESFAQIPYVCQIDDHDIFDGFGSYPEHMQFSNMFKNIGRIGIEMYLLFQHHTTLDILRNINTDHDLFTITGTGWHFVKYLGPSVVLVGLDCRSERNQHQVLAGPTYQGIFPKVAMLPPTVQHCLWMTSVPLIYPRLETAEHLAQTFTTGKRAVTGAYNVLGKVTSSVAGVVGAKDVVGSGFDSVKRAVGKSGLMGGILSPFGEFDLLDELRDQWTHESKDLERTYLIRTLQGIAHQKSLRMTFLSGAVNVCGAGLVHDPANPSDHKTMYQLISSSVVNGPPPSYIVKMLHSSNKPIYVPANGVRSTPSQPTDTKEDMMEIFQTDVTGQTREHKKLMGRRNYVAVVAYDPDSQAMFGGQQGFGPGQGPGGSGKLNLAVDFMVQGDGSFGAVVKYGPVIVPSLEHGK</sequence>
<feature type="region of interest" description="Disordered" evidence="1">
    <location>
        <begin position="413"/>
        <end position="491"/>
    </location>
</feature>
<feature type="compositionally biased region" description="Low complexity" evidence="1">
    <location>
        <begin position="380"/>
        <end position="401"/>
    </location>
</feature>
<feature type="domain" description="WW" evidence="2">
    <location>
        <begin position="486"/>
        <end position="520"/>
    </location>
</feature>
<dbReference type="EMBL" id="JBFXLT010000106">
    <property type="protein sequence ID" value="KAL2808676.1"/>
    <property type="molecule type" value="Genomic_DNA"/>
</dbReference>
<feature type="compositionally biased region" description="Pro residues" evidence="1">
    <location>
        <begin position="41"/>
        <end position="52"/>
    </location>
</feature>
<dbReference type="SUPFAM" id="SSF51045">
    <property type="entry name" value="WW domain"/>
    <property type="match status" value="1"/>
</dbReference>
<dbReference type="CDD" id="cd07389">
    <property type="entry name" value="MPP_PhoD"/>
    <property type="match status" value="1"/>
</dbReference>
<dbReference type="PANTHER" id="PTHR46689">
    <property type="entry name" value="MEMBRANE PROTEIN, PUTATIVE-RELATED"/>
    <property type="match status" value="1"/>
</dbReference>
<feature type="region of interest" description="Disordered" evidence="1">
    <location>
        <begin position="1"/>
        <end position="242"/>
    </location>
</feature>
<dbReference type="PROSITE" id="PS01159">
    <property type="entry name" value="WW_DOMAIN_1"/>
    <property type="match status" value="1"/>
</dbReference>
<evidence type="ECO:0000259" key="2">
    <source>
        <dbReference type="PROSITE" id="PS50020"/>
    </source>
</evidence>
<name>A0ABR4GZU5_9EURO</name>
<comment type="caution">
    <text evidence="3">The sequence shown here is derived from an EMBL/GenBank/DDBJ whole genome shotgun (WGS) entry which is preliminary data.</text>
</comment>